<keyword evidence="6" id="KW-0547">Nucleotide-binding</keyword>
<keyword evidence="8" id="KW-1185">Reference proteome</keyword>
<feature type="binding site" evidence="6">
    <location>
        <position position="175"/>
    </location>
    <ligand>
        <name>NAD(+)</name>
        <dbReference type="ChEBI" id="CHEBI:57540"/>
    </ligand>
</feature>
<dbReference type="InterPro" id="IPR002504">
    <property type="entry name" value="NADK"/>
</dbReference>
<comment type="subcellular location">
    <subcellularLocation>
        <location evidence="6">Cytoplasm</location>
    </subcellularLocation>
</comment>
<reference evidence="7 8" key="1">
    <citation type="submission" date="2020-04" db="EMBL/GenBank/DDBJ databases">
        <title>Draft genome of Leeia sp. IMCC25680.</title>
        <authorList>
            <person name="Song J."/>
            <person name="Cho J.-C."/>
        </authorList>
    </citation>
    <scope>NUCLEOTIDE SEQUENCE [LARGE SCALE GENOMIC DNA]</scope>
    <source>
        <strain evidence="7 8">IMCC25680</strain>
    </source>
</reference>
<keyword evidence="1 6" id="KW-0808">Transferase</keyword>
<comment type="similarity">
    <text evidence="6">Belongs to the NAD kinase family.</text>
</comment>
<dbReference type="SUPFAM" id="SSF111331">
    <property type="entry name" value="NAD kinase/diacylglycerol kinase-like"/>
    <property type="match status" value="1"/>
</dbReference>
<evidence type="ECO:0000313" key="8">
    <source>
        <dbReference type="Proteomes" id="UP000587991"/>
    </source>
</evidence>
<keyword evidence="2 6" id="KW-0418">Kinase</keyword>
<dbReference type="Pfam" id="PF20143">
    <property type="entry name" value="NAD_kinase_C"/>
    <property type="match status" value="1"/>
</dbReference>
<dbReference type="GO" id="GO:0005737">
    <property type="term" value="C:cytoplasm"/>
    <property type="evidence" value="ECO:0007669"/>
    <property type="project" value="UniProtKB-SubCell"/>
</dbReference>
<dbReference type="EC" id="2.7.1.23" evidence="6"/>
<evidence type="ECO:0000256" key="1">
    <source>
        <dbReference type="ARBA" id="ARBA00022679"/>
    </source>
</evidence>
<sequence>MNKLFPRIAIIGRRRTPDVLVSVLQLAEFLREQGLAVYLDGEAVPTGHAHDFPLLKRDAIGSQVDLAIVIGGDGTLLGIARLLAGYEVPIIGVNQGRLGFMTDVPLDRMLSVIQGMLEGRFVPEERMLLETTVMRDGAVIASGSAFNDVVFSRGALGAMIEFEIFIDNQFVYSQRSDGLIVSTPTGSTAYALAAGGPILHPSVPALALVPICPQSMSNRPIAVSDRAEIEFVLLRGFESRVHFDGQFHVDLQETDRVLIRRSERALTLLHPLGYNYYDVLRQKLHWGEQLL</sequence>
<evidence type="ECO:0000313" key="7">
    <source>
        <dbReference type="EMBL" id="NLR75446.1"/>
    </source>
</evidence>
<organism evidence="7 8">
    <name type="scientific">Leeia aquatica</name>
    <dbReference type="NCBI Taxonomy" id="2725557"/>
    <lineage>
        <taxon>Bacteria</taxon>
        <taxon>Pseudomonadati</taxon>
        <taxon>Pseudomonadota</taxon>
        <taxon>Betaproteobacteria</taxon>
        <taxon>Neisseriales</taxon>
        <taxon>Leeiaceae</taxon>
        <taxon>Leeia</taxon>
    </lineage>
</organism>
<dbReference type="GO" id="GO:0006741">
    <property type="term" value="P:NADP+ biosynthetic process"/>
    <property type="evidence" value="ECO:0007669"/>
    <property type="project" value="UniProtKB-UniRule"/>
</dbReference>
<evidence type="ECO:0000256" key="2">
    <source>
        <dbReference type="ARBA" id="ARBA00022777"/>
    </source>
</evidence>
<dbReference type="HAMAP" id="MF_00361">
    <property type="entry name" value="NAD_kinase"/>
    <property type="match status" value="1"/>
</dbReference>
<evidence type="ECO:0000256" key="4">
    <source>
        <dbReference type="ARBA" id="ARBA00023027"/>
    </source>
</evidence>
<dbReference type="GO" id="GO:0019674">
    <property type="term" value="P:NAD+ metabolic process"/>
    <property type="evidence" value="ECO:0007669"/>
    <property type="project" value="InterPro"/>
</dbReference>
<evidence type="ECO:0000256" key="3">
    <source>
        <dbReference type="ARBA" id="ARBA00022857"/>
    </source>
</evidence>
<evidence type="ECO:0000256" key="5">
    <source>
        <dbReference type="ARBA" id="ARBA00047925"/>
    </source>
</evidence>
<dbReference type="GO" id="GO:0051287">
    <property type="term" value="F:NAD binding"/>
    <property type="evidence" value="ECO:0007669"/>
    <property type="project" value="UniProtKB-ARBA"/>
</dbReference>
<feature type="binding site" evidence="6">
    <location>
        <begin position="147"/>
        <end position="148"/>
    </location>
    <ligand>
        <name>NAD(+)</name>
        <dbReference type="ChEBI" id="CHEBI:57540"/>
    </ligand>
</feature>
<dbReference type="GO" id="GO:0003951">
    <property type="term" value="F:NAD+ kinase activity"/>
    <property type="evidence" value="ECO:0007669"/>
    <property type="project" value="UniProtKB-UniRule"/>
</dbReference>
<protein>
    <recommendedName>
        <fullName evidence="6">NAD kinase</fullName>
        <ecNumber evidence="6">2.7.1.23</ecNumber>
    </recommendedName>
    <alternativeName>
        <fullName evidence="6">ATP-dependent NAD kinase</fullName>
    </alternativeName>
</protein>
<comment type="caution">
    <text evidence="7">The sequence shown here is derived from an EMBL/GenBank/DDBJ whole genome shotgun (WGS) entry which is preliminary data.</text>
</comment>
<feature type="binding site" evidence="6">
    <location>
        <begin position="73"/>
        <end position="74"/>
    </location>
    <ligand>
        <name>NAD(+)</name>
        <dbReference type="ChEBI" id="CHEBI:57540"/>
    </ligand>
</feature>
<proteinExistence type="inferred from homology"/>
<dbReference type="GO" id="GO:0005524">
    <property type="term" value="F:ATP binding"/>
    <property type="evidence" value="ECO:0007669"/>
    <property type="project" value="UniProtKB-KW"/>
</dbReference>
<dbReference type="Proteomes" id="UP000587991">
    <property type="component" value="Unassembled WGS sequence"/>
</dbReference>
<keyword evidence="4 6" id="KW-0520">NAD</keyword>
<comment type="cofactor">
    <cofactor evidence="6">
        <name>a divalent metal cation</name>
        <dbReference type="ChEBI" id="CHEBI:60240"/>
    </cofactor>
</comment>
<dbReference type="InterPro" id="IPR017437">
    <property type="entry name" value="ATP-NAD_kinase_PpnK-typ_C"/>
</dbReference>
<dbReference type="EMBL" id="JABAIM010000002">
    <property type="protein sequence ID" value="NLR75446.1"/>
    <property type="molecule type" value="Genomic_DNA"/>
</dbReference>
<keyword evidence="3 6" id="KW-0521">NADP</keyword>
<name>A0A847SDB7_9NEIS</name>
<dbReference type="NCBIfam" id="NF002306">
    <property type="entry name" value="PRK01231.1"/>
    <property type="match status" value="1"/>
</dbReference>
<gene>
    <name evidence="6" type="primary">nadK</name>
    <name evidence="7" type="ORF">HF682_09780</name>
</gene>
<dbReference type="Gene3D" id="2.60.200.30">
    <property type="entry name" value="Probable inorganic polyphosphate/atp-NAD kinase, domain 2"/>
    <property type="match status" value="1"/>
</dbReference>
<comment type="catalytic activity">
    <reaction evidence="5 6">
        <text>NAD(+) + ATP = ADP + NADP(+) + H(+)</text>
        <dbReference type="Rhea" id="RHEA:18629"/>
        <dbReference type="ChEBI" id="CHEBI:15378"/>
        <dbReference type="ChEBI" id="CHEBI:30616"/>
        <dbReference type="ChEBI" id="CHEBI:57540"/>
        <dbReference type="ChEBI" id="CHEBI:58349"/>
        <dbReference type="ChEBI" id="CHEBI:456216"/>
        <dbReference type="EC" id="2.7.1.23"/>
    </reaction>
</comment>
<accession>A0A847SDB7</accession>
<dbReference type="Pfam" id="PF01513">
    <property type="entry name" value="NAD_kinase"/>
    <property type="match status" value="1"/>
</dbReference>
<evidence type="ECO:0000256" key="6">
    <source>
        <dbReference type="HAMAP-Rule" id="MF_00361"/>
    </source>
</evidence>
<dbReference type="InterPro" id="IPR016064">
    <property type="entry name" value="NAD/diacylglycerol_kinase_sf"/>
</dbReference>
<dbReference type="PANTHER" id="PTHR20275">
    <property type="entry name" value="NAD KINASE"/>
    <property type="match status" value="1"/>
</dbReference>
<dbReference type="NCBIfam" id="NF002561">
    <property type="entry name" value="PRK02155.1"/>
    <property type="match status" value="1"/>
</dbReference>
<keyword evidence="6" id="KW-0963">Cytoplasm</keyword>
<dbReference type="Gene3D" id="3.40.50.10330">
    <property type="entry name" value="Probable inorganic polyphosphate/atp-NAD kinase, domain 1"/>
    <property type="match status" value="1"/>
</dbReference>
<feature type="active site" description="Proton acceptor" evidence="6">
    <location>
        <position position="73"/>
    </location>
</feature>
<dbReference type="RefSeq" id="WP_168877116.1">
    <property type="nucleotide sequence ID" value="NZ_JABAIM010000002.1"/>
</dbReference>
<comment type="function">
    <text evidence="6">Involved in the regulation of the intracellular balance of NAD and NADP, and is a key enzyme in the biosynthesis of NADP. Catalyzes specifically the phosphorylation on 2'-hydroxyl of the adenosine moiety of NAD to yield NADP.</text>
</comment>
<dbReference type="InterPro" id="IPR017438">
    <property type="entry name" value="ATP-NAD_kinase_N"/>
</dbReference>
<feature type="binding site" evidence="6">
    <location>
        <position position="246"/>
    </location>
    <ligand>
        <name>NAD(+)</name>
        <dbReference type="ChEBI" id="CHEBI:57540"/>
    </ligand>
</feature>
<dbReference type="AlphaFoldDB" id="A0A847SDB7"/>
<feature type="binding site" evidence="6">
    <location>
        <position position="177"/>
    </location>
    <ligand>
        <name>NAD(+)</name>
        <dbReference type="ChEBI" id="CHEBI:57540"/>
    </ligand>
</feature>
<keyword evidence="6" id="KW-0067">ATP-binding</keyword>
<dbReference type="PANTHER" id="PTHR20275:SF0">
    <property type="entry name" value="NAD KINASE"/>
    <property type="match status" value="1"/>
</dbReference>
<dbReference type="GO" id="GO:0046872">
    <property type="term" value="F:metal ion binding"/>
    <property type="evidence" value="ECO:0007669"/>
    <property type="project" value="UniProtKB-UniRule"/>
</dbReference>
<comment type="caution">
    <text evidence="6">Lacks conserved residue(s) required for the propagation of feature annotation.</text>
</comment>